<protein>
    <submittedName>
        <fullName evidence="2">Uncharacterized protein</fullName>
    </submittedName>
</protein>
<evidence type="ECO:0000313" key="2">
    <source>
        <dbReference type="WBParaSite" id="jg8198"/>
    </source>
</evidence>
<organism evidence="1 2">
    <name type="scientific">Ditylenchus dipsaci</name>
    <dbReference type="NCBI Taxonomy" id="166011"/>
    <lineage>
        <taxon>Eukaryota</taxon>
        <taxon>Metazoa</taxon>
        <taxon>Ecdysozoa</taxon>
        <taxon>Nematoda</taxon>
        <taxon>Chromadorea</taxon>
        <taxon>Rhabditida</taxon>
        <taxon>Tylenchina</taxon>
        <taxon>Tylenchomorpha</taxon>
        <taxon>Sphaerularioidea</taxon>
        <taxon>Anguinidae</taxon>
        <taxon>Anguininae</taxon>
        <taxon>Ditylenchus</taxon>
    </lineage>
</organism>
<dbReference type="AlphaFoldDB" id="A0A915EQ49"/>
<accession>A0A915EQ49</accession>
<dbReference type="WBParaSite" id="jg8198">
    <property type="protein sequence ID" value="jg8198"/>
    <property type="gene ID" value="jg8198"/>
</dbReference>
<reference evidence="2" key="1">
    <citation type="submission" date="2022-11" db="UniProtKB">
        <authorList>
            <consortium name="WormBaseParasite"/>
        </authorList>
    </citation>
    <scope>IDENTIFICATION</scope>
</reference>
<evidence type="ECO:0000313" key="1">
    <source>
        <dbReference type="Proteomes" id="UP000887574"/>
    </source>
</evidence>
<dbReference type="Proteomes" id="UP000887574">
    <property type="component" value="Unplaced"/>
</dbReference>
<sequence>MLDFKRITHRYDQFAQAVQTINTTSTKLKSMLENTNEYLFENIIIGTGDAGTTAWLEILKKEHCQTNSLLKNNKLPKVLMIAKDMGCWKHDYTLAQPYSLLERSRSLCDAKDFVTTKSYENNGYVNARHLYQGNVISLAVTQAPIILDVEIISLEIIDNHKNEDWTHPNANYRLNVLMDAGQDPSNLKEIFKEVVNETLLARDLKTAMPLGIKSRDDAIYFLGAAAMAVGPDLYSAATRTWTLAQNINADAEWPGVMPPSRSQIAVLATFNDAPTAINLNMDDIQLVNEFLSRSTMNKEK</sequence>
<keyword evidence="1" id="KW-1185">Reference proteome</keyword>
<name>A0A915EQ49_9BILA</name>
<proteinExistence type="predicted"/>